<name>A0A2S6IMJ6_9FLAO</name>
<dbReference type="EMBL" id="PTJE01000002">
    <property type="protein sequence ID" value="PPK95482.1"/>
    <property type="molecule type" value="Genomic_DNA"/>
</dbReference>
<evidence type="ECO:0000313" key="1">
    <source>
        <dbReference type="EMBL" id="PPK95482.1"/>
    </source>
</evidence>
<evidence type="ECO:0000313" key="2">
    <source>
        <dbReference type="Proteomes" id="UP000239002"/>
    </source>
</evidence>
<reference evidence="1 2" key="1">
    <citation type="submission" date="2018-02" db="EMBL/GenBank/DDBJ databases">
        <title>Genomic Encyclopedia of Archaeal and Bacterial Type Strains, Phase II (KMG-II): from individual species to whole genera.</title>
        <authorList>
            <person name="Goeker M."/>
        </authorList>
    </citation>
    <scope>NUCLEOTIDE SEQUENCE [LARGE SCALE GENOMIC DNA]</scope>
    <source>
        <strain evidence="1 2">DSM 16809</strain>
    </source>
</reference>
<protein>
    <recommendedName>
        <fullName evidence="3">Adhesin</fullName>
    </recommendedName>
</protein>
<gene>
    <name evidence="1" type="ORF">LY01_01070</name>
</gene>
<sequence>MKHIYKLSVLLFLLPAMLIAGPGYGKYTKTKKLSKTFTVNKNCMVDIQNEFGNITITTWDKPTVSIDINVEVSGNNEQKVIEQLKGIDVDFSATSSIVSARTDASRKKNNNSSSLWSTLMGGSNSNSSSNMKIDYIIRMPVTAAVDISNDYGSVSIDRLLGHAKIQCDFGRLDIGQLLASDNELSFDYTKNSHIDYMKSGTIRADFSGFELHGAERVDYSGDYTKAKFDNVKNIKFNGDFSTIQSQDVIKLVGRGDYSTIKLGHIKESVNLVTDFGSITIEELSPNFKDAVIKSEYTNIKVNFHPEAAFKFDIDTEFASIKLSDDLTVTDSENNSTEKQKSGYHKDKNATSVINIRSSFGGVSLRKN</sequence>
<proteinExistence type="predicted"/>
<comment type="caution">
    <text evidence="1">The sequence shown here is derived from an EMBL/GenBank/DDBJ whole genome shotgun (WGS) entry which is preliminary data.</text>
</comment>
<organism evidence="1 2">
    <name type="scientific">Nonlabens xylanidelens</name>
    <dbReference type="NCBI Taxonomy" id="191564"/>
    <lineage>
        <taxon>Bacteria</taxon>
        <taxon>Pseudomonadati</taxon>
        <taxon>Bacteroidota</taxon>
        <taxon>Flavobacteriia</taxon>
        <taxon>Flavobacteriales</taxon>
        <taxon>Flavobacteriaceae</taxon>
        <taxon>Nonlabens</taxon>
    </lineage>
</organism>
<dbReference type="Proteomes" id="UP000239002">
    <property type="component" value="Unassembled WGS sequence"/>
</dbReference>
<keyword evidence="2" id="KW-1185">Reference proteome</keyword>
<accession>A0A2S6IMJ6</accession>
<evidence type="ECO:0008006" key="3">
    <source>
        <dbReference type="Google" id="ProtNLM"/>
    </source>
</evidence>
<dbReference type="AlphaFoldDB" id="A0A2S6IMJ6"/>
<dbReference type="RefSeq" id="WP_104514797.1">
    <property type="nucleotide sequence ID" value="NZ_MQVW01000002.1"/>
</dbReference>
<dbReference type="OrthoDB" id="1117657at2"/>